<dbReference type="SUPFAM" id="SSF51261">
    <property type="entry name" value="Duplicated hybrid motif"/>
    <property type="match status" value="1"/>
</dbReference>
<dbReference type="Gene3D" id="2.70.70.10">
    <property type="entry name" value="Glucose Permease (Domain IIA)"/>
    <property type="match status" value="1"/>
</dbReference>
<dbReference type="GO" id="GO:0004222">
    <property type="term" value="F:metalloendopeptidase activity"/>
    <property type="evidence" value="ECO:0007669"/>
    <property type="project" value="TreeGrafter"/>
</dbReference>
<feature type="compositionally biased region" description="Polar residues" evidence="2">
    <location>
        <begin position="68"/>
        <end position="80"/>
    </location>
</feature>
<evidence type="ECO:0000259" key="3">
    <source>
        <dbReference type="PROSITE" id="PS51782"/>
    </source>
</evidence>
<evidence type="ECO:0000256" key="1">
    <source>
        <dbReference type="ARBA" id="ARBA00038420"/>
    </source>
</evidence>
<comment type="similarity">
    <text evidence="1">Belongs to the E.coli NlpD/Haemophilus LppB family.</text>
</comment>
<reference evidence="4" key="1">
    <citation type="submission" date="2021-03" db="EMBL/GenBank/DDBJ databases">
        <title>Whole Genome Sequence of Bradyrhizobium sp. Strain 144S4.</title>
        <authorList>
            <person name="Bromfield E.S.P."/>
            <person name="Cloutier S."/>
        </authorList>
    </citation>
    <scope>NUCLEOTIDE SEQUENCE [LARGE SCALE GENOMIC DNA]</scope>
    <source>
        <strain evidence="4">144S4</strain>
    </source>
</reference>
<dbReference type="Proteomes" id="UP000664702">
    <property type="component" value="Chromosome"/>
</dbReference>
<dbReference type="EMBL" id="CP086136">
    <property type="protein sequence ID" value="UEM08729.1"/>
    <property type="molecule type" value="Genomic_DNA"/>
</dbReference>
<dbReference type="PANTHER" id="PTHR21666:SF263">
    <property type="entry name" value="MUREIN HYDROLASE ACTIVATOR NLPD"/>
    <property type="match status" value="1"/>
</dbReference>
<dbReference type="EMBL" id="JAGEMI010000001">
    <property type="protein sequence ID" value="MBO1865099.1"/>
    <property type="molecule type" value="Genomic_DNA"/>
</dbReference>
<dbReference type="Pfam" id="PF01551">
    <property type="entry name" value="Peptidase_M23"/>
    <property type="match status" value="1"/>
</dbReference>
<name>A0A939MCY8_9BRAD</name>
<reference evidence="5 6" key="2">
    <citation type="journal article" date="2022" name="Int. J. Syst. Evol. Microbiol.">
        <title>Strains of Bradyrhizobium barranii sp. nov. associated with legumes native to Canada are symbionts of soybeans and belong to different subspecies (subsp. barranii subsp. nov. and subsp. apii subsp. nov.) and symbiovars (sv. glycinearum and sv. septentrionale).</title>
        <authorList>
            <person name="Bromfield E.S.P."/>
            <person name="Cloutier S."/>
            <person name="Wasai-Hara S."/>
            <person name="Minamisawa K."/>
        </authorList>
    </citation>
    <scope>NUCLEOTIDE SEQUENCE [LARGE SCALE GENOMIC DNA]</scope>
    <source>
        <strain evidence="5 6">144S4</strain>
    </source>
</reference>
<dbReference type="FunFam" id="2.70.70.10:FF:000038">
    <property type="entry name" value="Murein DD-endopeptidase MepM/ murein hydrolase activator NlpD"/>
    <property type="match status" value="1"/>
</dbReference>
<dbReference type="SUPFAM" id="SSF54106">
    <property type="entry name" value="LysM domain"/>
    <property type="match status" value="2"/>
</dbReference>
<dbReference type="InterPro" id="IPR018392">
    <property type="entry name" value="LysM"/>
</dbReference>
<dbReference type="InterPro" id="IPR036779">
    <property type="entry name" value="LysM_dom_sf"/>
</dbReference>
<dbReference type="CDD" id="cd00118">
    <property type="entry name" value="LysM"/>
    <property type="match status" value="2"/>
</dbReference>
<dbReference type="SMART" id="SM00257">
    <property type="entry name" value="LysM"/>
    <property type="match status" value="2"/>
</dbReference>
<organism evidence="4">
    <name type="scientific">Bradyrhizobium barranii subsp. barranii</name>
    <dbReference type="NCBI Taxonomy" id="2823807"/>
    <lineage>
        <taxon>Bacteria</taxon>
        <taxon>Pseudomonadati</taxon>
        <taxon>Pseudomonadota</taxon>
        <taxon>Alphaproteobacteria</taxon>
        <taxon>Hyphomicrobiales</taxon>
        <taxon>Nitrobacteraceae</taxon>
        <taxon>Bradyrhizobium</taxon>
        <taxon>Bradyrhizobium barranii</taxon>
    </lineage>
</organism>
<dbReference type="InterPro" id="IPR011055">
    <property type="entry name" value="Dup_hybrid_motif"/>
</dbReference>
<dbReference type="RefSeq" id="WP_208087019.1">
    <property type="nucleotide sequence ID" value="NZ_CP086136.1"/>
</dbReference>
<dbReference type="CDD" id="cd12797">
    <property type="entry name" value="M23_peptidase"/>
    <property type="match status" value="1"/>
</dbReference>
<dbReference type="KEGG" id="bban:J4G43_028670"/>
<dbReference type="InterPro" id="IPR016047">
    <property type="entry name" value="M23ase_b-sheet_dom"/>
</dbReference>
<proteinExistence type="inferred from homology"/>
<feature type="compositionally biased region" description="Gly residues" evidence="2">
    <location>
        <begin position="97"/>
        <end position="107"/>
    </location>
</feature>
<evidence type="ECO:0000313" key="6">
    <source>
        <dbReference type="Proteomes" id="UP000664702"/>
    </source>
</evidence>
<dbReference type="InterPro" id="IPR050570">
    <property type="entry name" value="Cell_wall_metabolism_enzyme"/>
</dbReference>
<dbReference type="AlphaFoldDB" id="A0A939MCY8"/>
<accession>A0A939MCY8</accession>
<sequence length="460" mass="46807">MSVVAELLYSRRVPQVAVLALISFSFAGCSADMQSRLSQSNFSNPFASEQTGSVQQAPPPQRELPQYSRPQTQPGYYQSQPLPPPAVSAPQSYPVAAGGGVSGGGRGVSSYAPPAQPHLETTATVPPRSVAAAQPPGGTKIIVGTSDTLDVLAKRYRVTPQAILAANGYKGPRALSPGQQLIIPHPATAAAPAPAMAPVAAAPAMAPAAKPVAAVAAPPSTHFVNHGDTLASIARKNHISPVELARANGLAPSAKLKLGTRLTVPGAKTAAVAAPVAAAPVAGTLQPVAVAPAPATKMAAVAAPVQSARLAQATANVEEKAAEAPAKAAETTSALPTFRWPVRGKVVTSYGAKTNGKSNDGINLAVPEGTPVKAAEDGVVAYSGNELKGYGNLVLVRHSNGYVTAYAHASELMVKRGDTIKRGQVIAKSGQSGEVASPQLHFEIRKGSSPVDPLQFLNGA</sequence>
<feature type="compositionally biased region" description="Polar residues" evidence="2">
    <location>
        <begin position="41"/>
        <end position="56"/>
    </location>
</feature>
<evidence type="ECO:0000313" key="4">
    <source>
        <dbReference type="EMBL" id="MBO1865099.1"/>
    </source>
</evidence>
<gene>
    <name evidence="5" type="ORF">J4G43_028670</name>
    <name evidence="4" type="ORF">J4G43_30660</name>
</gene>
<feature type="region of interest" description="Disordered" evidence="2">
    <location>
        <begin position="41"/>
        <end position="136"/>
    </location>
</feature>
<dbReference type="PANTHER" id="PTHR21666">
    <property type="entry name" value="PEPTIDASE-RELATED"/>
    <property type="match status" value="1"/>
</dbReference>
<dbReference type="Gene3D" id="3.10.350.10">
    <property type="entry name" value="LysM domain"/>
    <property type="match status" value="2"/>
</dbReference>
<protein>
    <submittedName>
        <fullName evidence="4">LysM peptidoglycan-binding domain-containing M23 family metallopeptidase</fullName>
    </submittedName>
</protein>
<evidence type="ECO:0000313" key="5">
    <source>
        <dbReference type="EMBL" id="UEM08729.1"/>
    </source>
</evidence>
<dbReference type="PROSITE" id="PS51782">
    <property type="entry name" value="LYSM"/>
    <property type="match status" value="2"/>
</dbReference>
<evidence type="ECO:0000256" key="2">
    <source>
        <dbReference type="SAM" id="MobiDB-lite"/>
    </source>
</evidence>
<feature type="domain" description="LysM" evidence="3">
    <location>
        <begin position="220"/>
        <end position="264"/>
    </location>
</feature>
<feature type="domain" description="LysM" evidence="3">
    <location>
        <begin position="139"/>
        <end position="183"/>
    </location>
</feature>
<dbReference type="Pfam" id="PF01476">
    <property type="entry name" value="LysM"/>
    <property type="match status" value="2"/>
</dbReference>